<sequence>MRRLPDHLTPERWIAQVFTSTEAMRGGVVKRQIRDVERLAGRQAFLAEVERRGFQAVENGRHFVIFCNTLPIRRARR</sequence>
<gene>
    <name evidence="1" type="ORF">SAMN05443432_106142</name>
</gene>
<dbReference type="RefSeq" id="WP_149779959.1">
    <property type="nucleotide sequence ID" value="NZ_FRCB01000006.1"/>
</dbReference>
<proteinExistence type="predicted"/>
<evidence type="ECO:0000313" key="1">
    <source>
        <dbReference type="EMBL" id="SHM32035.1"/>
    </source>
</evidence>
<dbReference type="AlphaFoldDB" id="A0A1M7HU81"/>
<evidence type="ECO:0008006" key="3">
    <source>
        <dbReference type="Google" id="ProtNLM"/>
    </source>
</evidence>
<keyword evidence="2" id="KW-1185">Reference proteome</keyword>
<protein>
    <recommendedName>
        <fullName evidence="3">N-(5'-phosphoribosyl)anthranilate isomerase</fullName>
    </recommendedName>
</protein>
<evidence type="ECO:0000313" key="2">
    <source>
        <dbReference type="Proteomes" id="UP000322545"/>
    </source>
</evidence>
<organism evidence="1 2">
    <name type="scientific">Roseovarius litoreus</name>
    <dbReference type="NCBI Taxonomy" id="1155722"/>
    <lineage>
        <taxon>Bacteria</taxon>
        <taxon>Pseudomonadati</taxon>
        <taxon>Pseudomonadota</taxon>
        <taxon>Alphaproteobacteria</taxon>
        <taxon>Rhodobacterales</taxon>
        <taxon>Roseobacteraceae</taxon>
        <taxon>Roseovarius</taxon>
    </lineage>
</organism>
<reference evidence="1 2" key="1">
    <citation type="submission" date="2016-11" db="EMBL/GenBank/DDBJ databases">
        <authorList>
            <person name="Varghese N."/>
            <person name="Submissions S."/>
        </authorList>
    </citation>
    <scope>NUCLEOTIDE SEQUENCE [LARGE SCALE GENOMIC DNA]</scope>
    <source>
        <strain evidence="1 2">DSM 28249</strain>
    </source>
</reference>
<accession>A0A1M7HU81</accession>
<dbReference type="EMBL" id="FRCB01000006">
    <property type="protein sequence ID" value="SHM32035.1"/>
    <property type="molecule type" value="Genomic_DNA"/>
</dbReference>
<name>A0A1M7HU81_9RHOB</name>
<dbReference type="Proteomes" id="UP000322545">
    <property type="component" value="Unassembled WGS sequence"/>
</dbReference>